<feature type="transmembrane region" description="Helical" evidence="10">
    <location>
        <begin position="754"/>
        <end position="772"/>
    </location>
</feature>
<evidence type="ECO:0000256" key="5">
    <source>
        <dbReference type="ARBA" id="ARBA00023053"/>
    </source>
</evidence>
<feature type="region of interest" description="Disordered" evidence="9">
    <location>
        <begin position="423"/>
        <end position="497"/>
    </location>
</feature>
<keyword evidence="4 10" id="KW-1133">Transmembrane helix</keyword>
<evidence type="ECO:0000259" key="12">
    <source>
        <dbReference type="Pfam" id="PF01699"/>
    </source>
</evidence>
<evidence type="ECO:0000256" key="8">
    <source>
        <dbReference type="ARBA" id="ARBA00038187"/>
    </source>
</evidence>
<reference evidence="13 14" key="1">
    <citation type="journal article" date="2021" name="Sci. Rep.">
        <title>Genome sequencing of the multicellular alga Astrephomene provides insights into convergent evolution of germ-soma differentiation.</title>
        <authorList>
            <person name="Yamashita S."/>
            <person name="Yamamoto K."/>
            <person name="Matsuzaki R."/>
            <person name="Suzuki S."/>
            <person name="Yamaguchi H."/>
            <person name="Hirooka S."/>
            <person name="Minakuchi Y."/>
            <person name="Miyagishima S."/>
            <person name="Kawachi M."/>
            <person name="Toyoda A."/>
            <person name="Nozaki H."/>
        </authorList>
    </citation>
    <scope>NUCLEOTIDE SEQUENCE [LARGE SCALE GENOMIC DNA]</scope>
    <source>
        <strain evidence="13 14">NIES-4017</strain>
    </source>
</reference>
<evidence type="ECO:0000256" key="4">
    <source>
        <dbReference type="ARBA" id="ARBA00022989"/>
    </source>
</evidence>
<accession>A0AAD3DMM5</accession>
<name>A0AAD3DMM5_9CHLO</name>
<evidence type="ECO:0000256" key="3">
    <source>
        <dbReference type="ARBA" id="ARBA00022692"/>
    </source>
</evidence>
<feature type="compositionally biased region" description="Pro residues" evidence="9">
    <location>
        <begin position="438"/>
        <end position="447"/>
    </location>
</feature>
<feature type="transmembrane region" description="Helical" evidence="10">
    <location>
        <begin position="723"/>
        <end position="742"/>
    </location>
</feature>
<evidence type="ECO:0000256" key="7">
    <source>
        <dbReference type="ARBA" id="ARBA00023201"/>
    </source>
</evidence>
<keyword evidence="6 10" id="KW-0472">Membrane</keyword>
<gene>
    <name evidence="13" type="ORF">Agub_g5630</name>
</gene>
<dbReference type="GO" id="GO:0016020">
    <property type="term" value="C:membrane"/>
    <property type="evidence" value="ECO:0007669"/>
    <property type="project" value="UniProtKB-SubCell"/>
</dbReference>
<feature type="domain" description="Sodium/calcium exchanger membrane region" evidence="12">
    <location>
        <begin position="93"/>
        <end position="244"/>
    </location>
</feature>
<evidence type="ECO:0000256" key="6">
    <source>
        <dbReference type="ARBA" id="ARBA00023136"/>
    </source>
</evidence>
<evidence type="ECO:0000256" key="10">
    <source>
        <dbReference type="SAM" id="Phobius"/>
    </source>
</evidence>
<keyword evidence="7" id="KW-0739">Sodium transport</keyword>
<dbReference type="AlphaFoldDB" id="A0AAD3DMM5"/>
<proteinExistence type="inferred from homology"/>
<dbReference type="EMBL" id="BMAR01000007">
    <property type="protein sequence ID" value="GFR44398.1"/>
    <property type="molecule type" value="Genomic_DNA"/>
</dbReference>
<dbReference type="Proteomes" id="UP001054857">
    <property type="component" value="Unassembled WGS sequence"/>
</dbReference>
<keyword evidence="7" id="KW-0406">Ion transport</keyword>
<evidence type="ECO:0000313" key="13">
    <source>
        <dbReference type="EMBL" id="GFR44398.1"/>
    </source>
</evidence>
<feature type="transmembrane region" description="Helical" evidence="10">
    <location>
        <begin position="778"/>
        <end position="800"/>
    </location>
</feature>
<keyword evidence="3 10" id="KW-0812">Transmembrane</keyword>
<organism evidence="13 14">
    <name type="scientific">Astrephomene gubernaculifera</name>
    <dbReference type="NCBI Taxonomy" id="47775"/>
    <lineage>
        <taxon>Eukaryota</taxon>
        <taxon>Viridiplantae</taxon>
        <taxon>Chlorophyta</taxon>
        <taxon>core chlorophytes</taxon>
        <taxon>Chlorophyceae</taxon>
        <taxon>CS clade</taxon>
        <taxon>Chlamydomonadales</taxon>
        <taxon>Astrephomenaceae</taxon>
        <taxon>Astrephomene</taxon>
    </lineage>
</organism>
<feature type="transmembrane region" description="Helical" evidence="10">
    <location>
        <begin position="685"/>
        <end position="703"/>
    </location>
</feature>
<dbReference type="Pfam" id="PF01699">
    <property type="entry name" value="Na_Ca_ex"/>
    <property type="match status" value="2"/>
</dbReference>
<sequence length="921" mass="96720">MARCFGRYSLALTVSSIVACALVVLPLVNARSTTSRTLAQVQGCRPNEVSKEERCAYVREHADCMPDDGWIPYLEVHYCYLDQLELASTAVFLLWIGALFGLMLMVAERFFCPSLELIAEYLRLPPCVAGATLLSFGNGAPDVFTQLAAISSGDDTGGSSPGAISMALSEPLGSGLFVGNVVFALVLFCSGAREVRVQRRYFLKDCLFYLAGVVGVLGCLMRGVVTVWQVAALAALYLVFMLTTVLMSRGDEPVRADPRLHEVPHRLRQLDSYLRESFRRVDPPSLLLLPTEEEEEEADFESGLAPPDLVTVMGWPLPAAAAAAAAAHEANAAANNSNNNSDSEKNTRTSLNDGGYHHRDNSCSNNSCSSTLTVLPDPLQSLREEEQEGDEVLLLGLPPAGEAEAGAGAGAVEAMRCSCVEEGTAEEGKERAWDGKQPSPPPHPPPQQQQQQLPASLSGVKLQAPDPRPTINATSATPPPASTQAAATHTPAAPPPATQVAVVRVPAAAVSATTQAAPATATAAALATPTTTTTTAAAPPPAVAAAARLPVLQEAVGAAVGAVEASPTNPDSVSPHRIRTATVTAEAAAGAAPQPFRTATAPWDQEAGEEEEEEVDEEEGGGFGRRGSQLRAPLLLPPLPSREDSGRPPGGLQLLWRRLERPGLALLSVFMPRVARDVHARYRKAYAVLLPPLLPTLLAMALQGGCGLSGGGACWAGLVAQPGWQVGTAVGVVVAGCVARWYPRKGHLHGTAAGIATVVVFLQSMVLLNGSAGELVRAALALGQIYGLSPSLLGASLLAWGNSVSDLVSNTTLARDGLPCMAITACFASPLFVLLAGLVTSLTYATRHGDMALPHDLALRVLYGLSAAILLMWALVVPLVFRFRLTKRVGFLALAVYAVYQCVYIAAVLHDSSGSSRGRAE</sequence>
<keyword evidence="14" id="KW-1185">Reference proteome</keyword>
<evidence type="ECO:0000256" key="11">
    <source>
        <dbReference type="SAM" id="SignalP"/>
    </source>
</evidence>
<feature type="domain" description="Sodium/calcium exchanger membrane region" evidence="12">
    <location>
        <begin position="758"/>
        <end position="902"/>
    </location>
</feature>
<comment type="similarity">
    <text evidence="8">Belongs to the Ca(2+):cation antiporter (CaCA) (TC 2.A.19) family. Cation/calcium exchanger (CCX) subfamily.</text>
</comment>
<dbReference type="PROSITE" id="PS51257">
    <property type="entry name" value="PROKAR_LIPOPROTEIN"/>
    <property type="match status" value="1"/>
</dbReference>
<comment type="caution">
    <text evidence="13">The sequence shown here is derived from an EMBL/GenBank/DDBJ whole genome shotgun (WGS) entry which is preliminary data.</text>
</comment>
<dbReference type="Gene3D" id="1.20.1420.30">
    <property type="entry name" value="NCX, central ion-binding region"/>
    <property type="match status" value="2"/>
</dbReference>
<evidence type="ECO:0000256" key="1">
    <source>
        <dbReference type="ARBA" id="ARBA00004141"/>
    </source>
</evidence>
<feature type="chain" id="PRO_5041973204" description="Sodium/calcium exchanger membrane region domain-containing protein" evidence="11">
    <location>
        <begin position="31"/>
        <end position="921"/>
    </location>
</feature>
<dbReference type="PANTHER" id="PTHR12266">
    <property type="entry name" value="NA+/CA2+ K+ INDEPENDENT EXCHANGER"/>
    <property type="match status" value="1"/>
</dbReference>
<evidence type="ECO:0000256" key="2">
    <source>
        <dbReference type="ARBA" id="ARBA00022448"/>
    </source>
</evidence>
<feature type="compositionally biased region" description="Low complexity" evidence="9">
    <location>
        <begin position="482"/>
        <end position="491"/>
    </location>
</feature>
<dbReference type="InterPro" id="IPR051359">
    <property type="entry name" value="CaCA_antiporter"/>
</dbReference>
<feature type="transmembrane region" description="Helical" evidence="10">
    <location>
        <begin position="857"/>
        <end position="877"/>
    </location>
</feature>
<protein>
    <recommendedName>
        <fullName evidence="12">Sodium/calcium exchanger membrane region domain-containing protein</fullName>
    </recommendedName>
</protein>
<evidence type="ECO:0000313" key="14">
    <source>
        <dbReference type="Proteomes" id="UP001054857"/>
    </source>
</evidence>
<evidence type="ECO:0000256" key="9">
    <source>
        <dbReference type="SAM" id="MobiDB-lite"/>
    </source>
</evidence>
<dbReference type="GO" id="GO:0006814">
    <property type="term" value="P:sodium ion transport"/>
    <property type="evidence" value="ECO:0007669"/>
    <property type="project" value="UniProtKB-KW"/>
</dbReference>
<feature type="compositionally biased region" description="Acidic residues" evidence="9">
    <location>
        <begin position="606"/>
        <end position="620"/>
    </location>
</feature>
<feature type="transmembrane region" description="Helical" evidence="10">
    <location>
        <begin position="889"/>
        <end position="909"/>
    </location>
</feature>
<feature type="region of interest" description="Disordered" evidence="9">
    <location>
        <begin position="332"/>
        <end position="369"/>
    </location>
</feature>
<dbReference type="InterPro" id="IPR044880">
    <property type="entry name" value="NCX_ion-bd_dom_sf"/>
</dbReference>
<keyword evidence="11" id="KW-0732">Signal</keyword>
<feature type="transmembrane region" description="Helical" evidence="10">
    <location>
        <begin position="230"/>
        <end position="247"/>
    </location>
</feature>
<feature type="region of interest" description="Disordered" evidence="9">
    <location>
        <begin position="586"/>
        <end position="629"/>
    </location>
</feature>
<dbReference type="PANTHER" id="PTHR12266:SF0">
    <property type="entry name" value="MITOCHONDRIAL SODIUM_CALCIUM EXCHANGER PROTEIN"/>
    <property type="match status" value="1"/>
</dbReference>
<feature type="transmembrane region" description="Helical" evidence="10">
    <location>
        <begin position="821"/>
        <end position="845"/>
    </location>
</feature>
<comment type="subcellular location">
    <subcellularLocation>
        <location evidence="1">Membrane</location>
        <topology evidence="1">Multi-pass membrane protein</topology>
    </subcellularLocation>
</comment>
<feature type="transmembrane region" description="Helical" evidence="10">
    <location>
        <begin position="207"/>
        <end position="224"/>
    </location>
</feature>
<keyword evidence="2" id="KW-0813">Transport</keyword>
<feature type="signal peptide" evidence="11">
    <location>
        <begin position="1"/>
        <end position="30"/>
    </location>
</feature>
<feature type="transmembrane region" description="Helical" evidence="10">
    <location>
        <begin position="86"/>
        <end position="106"/>
    </location>
</feature>
<dbReference type="InterPro" id="IPR004837">
    <property type="entry name" value="NaCa_Exmemb"/>
</dbReference>
<keyword evidence="5" id="KW-0915">Sodium</keyword>
<dbReference type="GO" id="GO:0008324">
    <property type="term" value="F:monoatomic cation transmembrane transporter activity"/>
    <property type="evidence" value="ECO:0007669"/>
    <property type="project" value="TreeGrafter"/>
</dbReference>
<feature type="transmembrane region" description="Helical" evidence="10">
    <location>
        <begin position="175"/>
        <end position="195"/>
    </location>
</feature>